<dbReference type="SUPFAM" id="SSF54211">
    <property type="entry name" value="Ribosomal protein S5 domain 2-like"/>
    <property type="match status" value="1"/>
</dbReference>
<evidence type="ECO:0000256" key="1">
    <source>
        <dbReference type="ARBA" id="ARBA00004123"/>
    </source>
</evidence>
<dbReference type="GO" id="GO:0006364">
    <property type="term" value="P:rRNA processing"/>
    <property type="evidence" value="ECO:0007669"/>
    <property type="project" value="UniProtKB-KW"/>
</dbReference>
<evidence type="ECO:0000256" key="6">
    <source>
        <dbReference type="ARBA" id="ARBA00022835"/>
    </source>
</evidence>
<evidence type="ECO:0000256" key="7">
    <source>
        <dbReference type="ARBA" id="ARBA00022884"/>
    </source>
</evidence>
<dbReference type="InterPro" id="IPR027408">
    <property type="entry name" value="PNPase/RNase_PH_dom_sf"/>
</dbReference>
<dbReference type="Proteomes" id="UP000299102">
    <property type="component" value="Unassembled WGS sequence"/>
</dbReference>
<dbReference type="GO" id="GO:0000177">
    <property type="term" value="C:cytoplasmic exosome (RNase complex)"/>
    <property type="evidence" value="ECO:0007669"/>
    <property type="project" value="TreeGrafter"/>
</dbReference>
<evidence type="ECO:0000313" key="10">
    <source>
        <dbReference type="EMBL" id="GBP34220.1"/>
    </source>
</evidence>
<dbReference type="GO" id="GO:0034475">
    <property type="term" value="P:U4 snRNA 3'-end processing"/>
    <property type="evidence" value="ECO:0007669"/>
    <property type="project" value="TreeGrafter"/>
</dbReference>
<dbReference type="GO" id="GO:0003723">
    <property type="term" value="F:RNA binding"/>
    <property type="evidence" value="ECO:0007669"/>
    <property type="project" value="UniProtKB-KW"/>
</dbReference>
<protein>
    <submittedName>
        <fullName evidence="10">Exosome complex component MTR3</fullName>
    </submittedName>
</protein>
<dbReference type="Gene3D" id="3.30.230.70">
    <property type="entry name" value="GHMP Kinase, N-terminal domain"/>
    <property type="match status" value="1"/>
</dbReference>
<name>A0A4C1V6S1_EUMVA</name>
<accession>A0A4C1V6S1</accession>
<dbReference type="GO" id="GO:0071051">
    <property type="term" value="P:poly(A)-dependent snoRNA 3'-end processing"/>
    <property type="evidence" value="ECO:0007669"/>
    <property type="project" value="TreeGrafter"/>
</dbReference>
<evidence type="ECO:0000256" key="5">
    <source>
        <dbReference type="ARBA" id="ARBA00022552"/>
    </source>
</evidence>
<dbReference type="STRING" id="151549.A0A4C1V6S1"/>
<dbReference type="SUPFAM" id="SSF55666">
    <property type="entry name" value="Ribonuclease PH domain 2-like"/>
    <property type="match status" value="1"/>
</dbReference>
<dbReference type="OrthoDB" id="2504340at2759"/>
<dbReference type="InterPro" id="IPR036345">
    <property type="entry name" value="ExoRNase_PH_dom2_sf"/>
</dbReference>
<dbReference type="InterPro" id="IPR020568">
    <property type="entry name" value="Ribosomal_Su5_D2-typ_SF"/>
</dbReference>
<dbReference type="GO" id="GO:0005730">
    <property type="term" value="C:nucleolus"/>
    <property type="evidence" value="ECO:0007669"/>
    <property type="project" value="TreeGrafter"/>
</dbReference>
<dbReference type="GO" id="GO:0071028">
    <property type="term" value="P:nuclear mRNA surveillance"/>
    <property type="evidence" value="ECO:0007669"/>
    <property type="project" value="TreeGrafter"/>
</dbReference>
<comment type="caution">
    <text evidence="10">The sequence shown here is derived from an EMBL/GenBank/DDBJ whole genome shotgun (WGS) entry which is preliminary data.</text>
</comment>
<dbReference type="AlphaFoldDB" id="A0A4C1V6S1"/>
<comment type="subcellular location">
    <subcellularLocation>
        <location evidence="2">Cytoplasm</location>
    </subcellularLocation>
    <subcellularLocation>
        <location evidence="1">Nucleus</location>
    </subcellularLocation>
</comment>
<evidence type="ECO:0000256" key="3">
    <source>
        <dbReference type="ARBA" id="ARBA00006678"/>
    </source>
</evidence>
<dbReference type="PANTHER" id="PTHR11953">
    <property type="entry name" value="EXOSOME COMPLEX COMPONENT"/>
    <property type="match status" value="1"/>
</dbReference>
<dbReference type="InterPro" id="IPR050080">
    <property type="entry name" value="RNase_PH"/>
</dbReference>
<reference evidence="10 11" key="1">
    <citation type="journal article" date="2019" name="Commun. Biol.">
        <title>The bagworm genome reveals a unique fibroin gene that provides high tensile strength.</title>
        <authorList>
            <person name="Kono N."/>
            <person name="Nakamura H."/>
            <person name="Ohtoshi R."/>
            <person name="Tomita M."/>
            <person name="Numata K."/>
            <person name="Arakawa K."/>
        </authorList>
    </citation>
    <scope>NUCLEOTIDE SEQUENCE [LARGE SCALE GENOMIC DNA]</scope>
</reference>
<keyword evidence="11" id="KW-1185">Reference proteome</keyword>
<sequence>MPLDYKRFNPPEDCVSYKRFTKDSLKSPEQLENEILIKEELRKDGRALSETRPIFVSTEAVSQAKGSAYVELGSTKVICSVYDPREIPHQNEFSQLGHLFCEVKFAPFSCPRQRRSHAPDAEERTLSAALKQALEPVVCRNMFPNYQVDIFVYIIENNGSCFAAAINAAGLALVDAAVPMYDIVTASSMAVVGDNYFLDPTEEEEFVALNNTGDINHGVITMATMDVLQQITNFTQIGSMDVTSVNLAMVKLEQECANLVPVIQQCIVKKTVEGLKIKKKLEDAAKEREKTLDDKIDIWKKKLQAG</sequence>
<proteinExistence type="inferred from homology"/>
<keyword evidence="7" id="KW-0694">RNA-binding</keyword>
<gene>
    <name evidence="10" type="primary">exosc6</name>
    <name evidence="10" type="ORF">EVAR_30774_1</name>
</gene>
<dbReference type="PANTHER" id="PTHR11953:SF2">
    <property type="entry name" value="EXOSOME COMPLEX COMPONENT MTR3"/>
    <property type="match status" value="1"/>
</dbReference>
<dbReference type="GO" id="GO:0016075">
    <property type="term" value="P:rRNA catabolic process"/>
    <property type="evidence" value="ECO:0007669"/>
    <property type="project" value="TreeGrafter"/>
</dbReference>
<keyword evidence="4" id="KW-0963">Cytoplasm</keyword>
<comment type="similarity">
    <text evidence="3">Belongs to the RNase PH family.</text>
</comment>
<keyword evidence="5" id="KW-0698">rRNA processing</keyword>
<evidence type="ECO:0000256" key="4">
    <source>
        <dbReference type="ARBA" id="ARBA00022490"/>
    </source>
</evidence>
<evidence type="ECO:0000259" key="9">
    <source>
        <dbReference type="Pfam" id="PF01138"/>
    </source>
</evidence>
<keyword evidence="6" id="KW-0271">Exosome</keyword>
<evidence type="ECO:0000313" key="11">
    <source>
        <dbReference type="Proteomes" id="UP000299102"/>
    </source>
</evidence>
<dbReference type="InterPro" id="IPR001247">
    <property type="entry name" value="ExoRNase_PH_dom1"/>
</dbReference>
<evidence type="ECO:0000256" key="2">
    <source>
        <dbReference type="ARBA" id="ARBA00004496"/>
    </source>
</evidence>
<dbReference type="Pfam" id="PF01138">
    <property type="entry name" value="RNase_PH"/>
    <property type="match status" value="1"/>
</dbReference>
<keyword evidence="8" id="KW-0539">Nucleus</keyword>
<dbReference type="CDD" id="cd11371">
    <property type="entry name" value="RNase_PH_MTR3"/>
    <property type="match status" value="1"/>
</dbReference>
<dbReference type="GO" id="GO:0000176">
    <property type="term" value="C:nuclear exosome (RNase complex)"/>
    <property type="evidence" value="ECO:0007669"/>
    <property type="project" value="TreeGrafter"/>
</dbReference>
<feature type="domain" description="Exoribonuclease phosphorolytic" evidence="9">
    <location>
        <begin position="50"/>
        <end position="179"/>
    </location>
</feature>
<evidence type="ECO:0000256" key="8">
    <source>
        <dbReference type="ARBA" id="ARBA00023242"/>
    </source>
</evidence>
<dbReference type="EMBL" id="BGZK01000285">
    <property type="protein sequence ID" value="GBP34220.1"/>
    <property type="molecule type" value="Genomic_DNA"/>
</dbReference>
<organism evidence="10 11">
    <name type="scientific">Eumeta variegata</name>
    <name type="common">Bagworm moth</name>
    <name type="synonym">Eumeta japonica</name>
    <dbReference type="NCBI Taxonomy" id="151549"/>
    <lineage>
        <taxon>Eukaryota</taxon>
        <taxon>Metazoa</taxon>
        <taxon>Ecdysozoa</taxon>
        <taxon>Arthropoda</taxon>
        <taxon>Hexapoda</taxon>
        <taxon>Insecta</taxon>
        <taxon>Pterygota</taxon>
        <taxon>Neoptera</taxon>
        <taxon>Endopterygota</taxon>
        <taxon>Lepidoptera</taxon>
        <taxon>Glossata</taxon>
        <taxon>Ditrysia</taxon>
        <taxon>Tineoidea</taxon>
        <taxon>Psychidae</taxon>
        <taxon>Oiketicinae</taxon>
        <taxon>Eumeta</taxon>
    </lineage>
</organism>